<keyword evidence="1" id="KW-0479">Metal-binding</keyword>
<sequence>MLAVPWFLTHTIQGLCRFRQQDPLVNEAVQQQQQQPIKQQQQQNQQQLKSAVIPSENLVSSPVSRSQASKVSTPKTQTLVASSPPGTDIPAGTQKEQHISKQTSSLQASQPVTPSTQTSSRKLVLTPSASEGKMSLEWAQQQVDKFKFSFDDADTDKSGTLSFSEVYQVLQKVGFKGSEQEAQLIFGHLDRDHDKRVTREEFAATLNNLPRLTIKEFCLRKAFLQLDKDKSGYLTRAEIEDATKSEAGLNIAAEKISDLLIYLCKEDADQKVSYEEFLRVFGVQQEATVMRQIFSKLDADKSGFLSKEEILESVKSEFELKLKASKIADLLCYWCKDADKKISYEEFVQVWLKQEEKKK</sequence>
<evidence type="ECO:0000256" key="3">
    <source>
        <dbReference type="ARBA" id="ARBA00022837"/>
    </source>
</evidence>
<dbReference type="PROSITE" id="PS00018">
    <property type="entry name" value="EF_HAND_1"/>
    <property type="match status" value="4"/>
</dbReference>
<dbReference type="Pfam" id="PF13499">
    <property type="entry name" value="EF-hand_7"/>
    <property type="match status" value="3"/>
</dbReference>
<name>A0AAV2I9Y9_LYMST</name>
<dbReference type="SUPFAM" id="SSF47473">
    <property type="entry name" value="EF-hand"/>
    <property type="match status" value="2"/>
</dbReference>
<dbReference type="InterPro" id="IPR011992">
    <property type="entry name" value="EF-hand-dom_pair"/>
</dbReference>
<feature type="compositionally biased region" description="Low complexity" evidence="4">
    <location>
        <begin position="109"/>
        <end position="120"/>
    </location>
</feature>
<evidence type="ECO:0000256" key="2">
    <source>
        <dbReference type="ARBA" id="ARBA00022737"/>
    </source>
</evidence>
<evidence type="ECO:0000256" key="4">
    <source>
        <dbReference type="SAM" id="MobiDB-lite"/>
    </source>
</evidence>
<dbReference type="FunFam" id="1.10.238.10:FF:000178">
    <property type="entry name" value="Calmodulin-2 A"/>
    <property type="match status" value="1"/>
</dbReference>
<dbReference type="InterPro" id="IPR002048">
    <property type="entry name" value="EF_hand_dom"/>
</dbReference>
<feature type="domain" description="EF-hand" evidence="5">
    <location>
        <begin position="177"/>
        <end position="212"/>
    </location>
</feature>
<dbReference type="GO" id="GO:0043226">
    <property type="term" value="C:organelle"/>
    <property type="evidence" value="ECO:0007669"/>
    <property type="project" value="UniProtKB-ARBA"/>
</dbReference>
<accession>A0AAV2I9Y9</accession>
<dbReference type="Gene3D" id="1.10.238.10">
    <property type="entry name" value="EF-hand"/>
    <property type="match status" value="2"/>
</dbReference>
<feature type="domain" description="EF-hand" evidence="5">
    <location>
        <begin position="214"/>
        <end position="249"/>
    </location>
</feature>
<feature type="domain" description="EF-hand" evidence="5">
    <location>
        <begin position="141"/>
        <end position="176"/>
    </location>
</feature>
<evidence type="ECO:0000259" key="5">
    <source>
        <dbReference type="PROSITE" id="PS50222"/>
    </source>
</evidence>
<keyword evidence="2" id="KW-0677">Repeat</keyword>
<proteinExistence type="predicted"/>
<feature type="domain" description="EF-hand" evidence="5">
    <location>
        <begin position="285"/>
        <end position="320"/>
    </location>
</feature>
<reference evidence="6 7" key="1">
    <citation type="submission" date="2024-04" db="EMBL/GenBank/DDBJ databases">
        <authorList>
            <consortium name="Genoscope - CEA"/>
            <person name="William W."/>
        </authorList>
    </citation>
    <scope>NUCLEOTIDE SEQUENCE [LARGE SCALE GENOMIC DNA]</scope>
</reference>
<evidence type="ECO:0000313" key="7">
    <source>
        <dbReference type="Proteomes" id="UP001497497"/>
    </source>
</evidence>
<keyword evidence="3" id="KW-0106">Calcium</keyword>
<dbReference type="InterPro" id="IPR018247">
    <property type="entry name" value="EF_Hand_1_Ca_BS"/>
</dbReference>
<evidence type="ECO:0000313" key="6">
    <source>
        <dbReference type="EMBL" id="CAL1543621.1"/>
    </source>
</evidence>
<dbReference type="GO" id="GO:0005509">
    <property type="term" value="F:calcium ion binding"/>
    <property type="evidence" value="ECO:0007669"/>
    <property type="project" value="InterPro"/>
</dbReference>
<dbReference type="SMART" id="SM00054">
    <property type="entry name" value="EFh"/>
    <property type="match status" value="4"/>
</dbReference>
<dbReference type="Proteomes" id="UP001497497">
    <property type="component" value="Unassembled WGS sequence"/>
</dbReference>
<keyword evidence="7" id="KW-1185">Reference proteome</keyword>
<evidence type="ECO:0000256" key="1">
    <source>
        <dbReference type="ARBA" id="ARBA00022723"/>
    </source>
</evidence>
<dbReference type="AlphaFoldDB" id="A0AAV2I9Y9"/>
<gene>
    <name evidence="6" type="ORF">GSLYS_00017155001</name>
</gene>
<comment type="caution">
    <text evidence="6">The sequence shown here is derived from an EMBL/GenBank/DDBJ whole genome shotgun (WGS) entry which is preliminary data.</text>
</comment>
<organism evidence="6 7">
    <name type="scientific">Lymnaea stagnalis</name>
    <name type="common">Great pond snail</name>
    <name type="synonym">Helix stagnalis</name>
    <dbReference type="NCBI Taxonomy" id="6523"/>
    <lineage>
        <taxon>Eukaryota</taxon>
        <taxon>Metazoa</taxon>
        <taxon>Spiralia</taxon>
        <taxon>Lophotrochozoa</taxon>
        <taxon>Mollusca</taxon>
        <taxon>Gastropoda</taxon>
        <taxon>Heterobranchia</taxon>
        <taxon>Euthyneura</taxon>
        <taxon>Panpulmonata</taxon>
        <taxon>Hygrophila</taxon>
        <taxon>Lymnaeoidea</taxon>
        <taxon>Lymnaeidae</taxon>
        <taxon>Lymnaea</taxon>
    </lineage>
</organism>
<dbReference type="EMBL" id="CAXITT010000565">
    <property type="protein sequence ID" value="CAL1543621.1"/>
    <property type="molecule type" value="Genomic_DNA"/>
</dbReference>
<dbReference type="PANTHER" id="PTHR45942">
    <property type="entry name" value="PROTEIN PHOSPATASE 3 REGULATORY SUBUNIT B ALPHA ISOFORM TYPE 1"/>
    <property type="match status" value="1"/>
</dbReference>
<feature type="region of interest" description="Disordered" evidence="4">
    <location>
        <begin position="57"/>
        <end position="123"/>
    </location>
</feature>
<feature type="compositionally biased region" description="Polar residues" evidence="4">
    <location>
        <begin position="57"/>
        <end position="85"/>
    </location>
</feature>
<protein>
    <recommendedName>
        <fullName evidence="5">EF-hand domain-containing protein</fullName>
    </recommendedName>
</protein>
<dbReference type="PROSITE" id="PS50222">
    <property type="entry name" value="EF_HAND_2"/>
    <property type="match status" value="4"/>
</dbReference>